<keyword evidence="9" id="KW-1133">Transmembrane helix</keyword>
<sequence>MSGSRAWLHTLYRICEPIRVFTLATGVALGAVNALFGLVYLIGAGLAYAVLAVAPRDHRLRGRRRLGRVARRLAEYDRRRVEWFLGDSPAGVVTDLRAVGYLAARVPLGALGGTVLLLLLYGALMAFAVVVGWIAGRPVDDIEATPFVVTYFAIVGVVLLFLAVQGITGVAALDHRLTRALLGPTEKAHYEQRIAVLSAARAEIVAAVDAERRRIERDLHDGVQQRLVALGMLLGRARRATDRAKADDLLRQAHEESAGVLAELREVAWRVYPAALDDGGLTAALEIVAERSPLPVRMTLDLPARPGPAIETVAYFVVCEAVTNAAKHSRAHRVEVVVAGLDNAVHVKITDDGVGGADPAGGGLAGLHRRVHALDGRIHVHSPVGGPTTITAELPCV</sequence>
<gene>
    <name evidence="11" type="ORF">FHR38_002944</name>
</gene>
<dbReference type="EMBL" id="JACHJW010000001">
    <property type="protein sequence ID" value="MBB4959211.1"/>
    <property type="molecule type" value="Genomic_DNA"/>
</dbReference>
<accession>A0A7W7SQZ3</accession>
<keyword evidence="6 11" id="KW-0418">Kinase</keyword>
<dbReference type="PANTHER" id="PTHR24421">
    <property type="entry name" value="NITRATE/NITRITE SENSOR PROTEIN NARX-RELATED"/>
    <property type="match status" value="1"/>
</dbReference>
<keyword evidence="9" id="KW-0812">Transmembrane</keyword>
<evidence type="ECO:0000256" key="1">
    <source>
        <dbReference type="ARBA" id="ARBA00000085"/>
    </source>
</evidence>
<reference evidence="11 12" key="1">
    <citation type="submission" date="2020-08" db="EMBL/GenBank/DDBJ databases">
        <title>Sequencing the genomes of 1000 actinobacteria strains.</title>
        <authorList>
            <person name="Klenk H.-P."/>
        </authorList>
    </citation>
    <scope>NUCLEOTIDE SEQUENCE [LARGE SCALE GENOMIC DNA]</scope>
    <source>
        <strain evidence="11 12">DSM 45886</strain>
    </source>
</reference>
<dbReference type="InterPro" id="IPR011712">
    <property type="entry name" value="Sig_transdc_His_kin_sub3_dim/P"/>
</dbReference>
<evidence type="ECO:0000313" key="11">
    <source>
        <dbReference type="EMBL" id="MBB4959211.1"/>
    </source>
</evidence>
<dbReference type="InterPro" id="IPR003594">
    <property type="entry name" value="HATPase_dom"/>
</dbReference>
<dbReference type="EC" id="2.7.13.3" evidence="2"/>
<evidence type="ECO:0000259" key="10">
    <source>
        <dbReference type="SMART" id="SM00387"/>
    </source>
</evidence>
<dbReference type="InterPro" id="IPR050482">
    <property type="entry name" value="Sensor_HK_TwoCompSys"/>
</dbReference>
<feature type="transmembrane region" description="Helical" evidence="9">
    <location>
        <begin position="115"/>
        <end position="136"/>
    </location>
</feature>
<keyword evidence="4" id="KW-0808">Transferase</keyword>
<evidence type="ECO:0000256" key="3">
    <source>
        <dbReference type="ARBA" id="ARBA00022553"/>
    </source>
</evidence>
<evidence type="ECO:0000256" key="8">
    <source>
        <dbReference type="ARBA" id="ARBA00023012"/>
    </source>
</evidence>
<evidence type="ECO:0000256" key="9">
    <source>
        <dbReference type="SAM" id="Phobius"/>
    </source>
</evidence>
<keyword evidence="9" id="KW-0472">Membrane</keyword>
<proteinExistence type="predicted"/>
<dbReference type="CDD" id="cd16917">
    <property type="entry name" value="HATPase_UhpB-NarQ-NarX-like"/>
    <property type="match status" value="1"/>
</dbReference>
<dbReference type="GO" id="GO:0046983">
    <property type="term" value="F:protein dimerization activity"/>
    <property type="evidence" value="ECO:0007669"/>
    <property type="project" value="InterPro"/>
</dbReference>
<feature type="transmembrane region" description="Helical" evidence="9">
    <location>
        <begin position="27"/>
        <end position="54"/>
    </location>
</feature>
<dbReference type="GO" id="GO:0000155">
    <property type="term" value="F:phosphorelay sensor kinase activity"/>
    <property type="evidence" value="ECO:0007669"/>
    <property type="project" value="InterPro"/>
</dbReference>
<dbReference type="GO" id="GO:0016020">
    <property type="term" value="C:membrane"/>
    <property type="evidence" value="ECO:0007669"/>
    <property type="project" value="InterPro"/>
</dbReference>
<evidence type="ECO:0000313" key="12">
    <source>
        <dbReference type="Proteomes" id="UP000578819"/>
    </source>
</evidence>
<evidence type="ECO:0000256" key="5">
    <source>
        <dbReference type="ARBA" id="ARBA00022741"/>
    </source>
</evidence>
<dbReference type="PANTHER" id="PTHR24421:SF10">
    <property type="entry name" value="NITRATE_NITRITE SENSOR PROTEIN NARQ"/>
    <property type="match status" value="1"/>
</dbReference>
<keyword evidence="3" id="KW-0597">Phosphoprotein</keyword>
<keyword evidence="8" id="KW-0902">Two-component regulatory system</keyword>
<dbReference type="SMART" id="SM00387">
    <property type="entry name" value="HATPase_c"/>
    <property type="match status" value="1"/>
</dbReference>
<protein>
    <recommendedName>
        <fullName evidence="2">histidine kinase</fullName>
        <ecNumber evidence="2">2.7.13.3</ecNumber>
    </recommendedName>
</protein>
<dbReference type="InterPro" id="IPR036890">
    <property type="entry name" value="HATPase_C_sf"/>
</dbReference>
<keyword evidence="5" id="KW-0547">Nucleotide-binding</keyword>
<evidence type="ECO:0000256" key="4">
    <source>
        <dbReference type="ARBA" id="ARBA00022679"/>
    </source>
</evidence>
<comment type="caution">
    <text evidence="11">The sequence shown here is derived from an EMBL/GenBank/DDBJ whole genome shotgun (WGS) entry which is preliminary data.</text>
</comment>
<dbReference type="SUPFAM" id="SSF55874">
    <property type="entry name" value="ATPase domain of HSP90 chaperone/DNA topoisomerase II/histidine kinase"/>
    <property type="match status" value="1"/>
</dbReference>
<dbReference type="Pfam" id="PF02518">
    <property type="entry name" value="HATPase_c"/>
    <property type="match status" value="1"/>
</dbReference>
<dbReference type="Gene3D" id="1.20.5.1930">
    <property type="match status" value="1"/>
</dbReference>
<feature type="transmembrane region" description="Helical" evidence="9">
    <location>
        <begin position="148"/>
        <end position="173"/>
    </location>
</feature>
<feature type="domain" description="Histidine kinase/HSP90-like ATPase" evidence="10">
    <location>
        <begin position="309"/>
        <end position="397"/>
    </location>
</feature>
<dbReference type="AlphaFoldDB" id="A0A7W7SQZ3"/>
<dbReference type="Gene3D" id="3.30.565.10">
    <property type="entry name" value="Histidine kinase-like ATPase, C-terminal domain"/>
    <property type="match status" value="1"/>
</dbReference>
<keyword evidence="12" id="KW-1185">Reference proteome</keyword>
<keyword evidence="7" id="KW-0067">ATP-binding</keyword>
<dbReference type="Pfam" id="PF07730">
    <property type="entry name" value="HisKA_3"/>
    <property type="match status" value="1"/>
</dbReference>
<dbReference type="Proteomes" id="UP000578819">
    <property type="component" value="Unassembled WGS sequence"/>
</dbReference>
<comment type="catalytic activity">
    <reaction evidence="1">
        <text>ATP + protein L-histidine = ADP + protein N-phospho-L-histidine.</text>
        <dbReference type="EC" id="2.7.13.3"/>
    </reaction>
</comment>
<organism evidence="11 12">
    <name type="scientific">Micromonospora polyrhachis</name>
    <dbReference type="NCBI Taxonomy" id="1282883"/>
    <lineage>
        <taxon>Bacteria</taxon>
        <taxon>Bacillati</taxon>
        <taxon>Actinomycetota</taxon>
        <taxon>Actinomycetes</taxon>
        <taxon>Micromonosporales</taxon>
        <taxon>Micromonosporaceae</taxon>
        <taxon>Micromonospora</taxon>
    </lineage>
</organism>
<evidence type="ECO:0000256" key="6">
    <source>
        <dbReference type="ARBA" id="ARBA00022777"/>
    </source>
</evidence>
<evidence type="ECO:0000256" key="7">
    <source>
        <dbReference type="ARBA" id="ARBA00022840"/>
    </source>
</evidence>
<evidence type="ECO:0000256" key="2">
    <source>
        <dbReference type="ARBA" id="ARBA00012438"/>
    </source>
</evidence>
<name>A0A7W7SQZ3_9ACTN</name>
<dbReference type="GO" id="GO:0005524">
    <property type="term" value="F:ATP binding"/>
    <property type="evidence" value="ECO:0007669"/>
    <property type="project" value="UniProtKB-KW"/>
</dbReference>
<dbReference type="RefSeq" id="WP_184535177.1">
    <property type="nucleotide sequence ID" value="NZ_JACHJW010000001.1"/>
</dbReference>